<dbReference type="AlphaFoldDB" id="A0A5C6TSL5"/>
<dbReference type="RefSeq" id="WP_147042747.1">
    <property type="nucleotide sequence ID" value="NZ_BAABIR010000003.1"/>
</dbReference>
<organism evidence="2 3">
    <name type="scientific">Allosphingosinicella ginsenosidimutans</name>
    <dbReference type="NCBI Taxonomy" id="1176539"/>
    <lineage>
        <taxon>Bacteria</taxon>
        <taxon>Pseudomonadati</taxon>
        <taxon>Pseudomonadota</taxon>
        <taxon>Alphaproteobacteria</taxon>
        <taxon>Sphingomonadales</taxon>
        <taxon>Sphingomonadaceae</taxon>
        <taxon>Allosphingosinicella</taxon>
    </lineage>
</organism>
<sequence>MTEILRGNRAALIAAAILGLGIVIGGYLLGDGLRRARMADRAVTMRGLAERDVTADLATWSIGFGREGTDLAAVQNDIESDTAKIRAFFRAAGFPAEVVTDGGGSVSSRYDSDRQAQIYSINRNLQFRSNDVMRAQRAYARQFDLIRQGVPLQGGSGMTYTFTRLNEIKPQMIADSTRDARHAAEQFARDSGSQVGAIRSATQGYFSIGARDGAGGEDGGGDNSSPLQKVRVVTTIDFYLE</sequence>
<dbReference type="PIRSF" id="PIRSF029033">
    <property type="entry name" value="UCP029033"/>
    <property type="match status" value="1"/>
</dbReference>
<dbReference type="InterPro" id="IPR052022">
    <property type="entry name" value="26kDa_periplasmic_antigen"/>
</dbReference>
<dbReference type="InterPro" id="IPR016907">
    <property type="entry name" value="UCP029033"/>
</dbReference>
<dbReference type="EMBL" id="VOQQ01000001">
    <property type="protein sequence ID" value="TXC63337.1"/>
    <property type="molecule type" value="Genomic_DNA"/>
</dbReference>
<dbReference type="Pfam" id="PF04402">
    <property type="entry name" value="SIMPL"/>
    <property type="match status" value="1"/>
</dbReference>
<keyword evidence="1" id="KW-0812">Transmembrane</keyword>
<dbReference type="GO" id="GO:0006974">
    <property type="term" value="P:DNA damage response"/>
    <property type="evidence" value="ECO:0007669"/>
    <property type="project" value="TreeGrafter"/>
</dbReference>
<feature type="transmembrane region" description="Helical" evidence="1">
    <location>
        <begin position="12"/>
        <end position="30"/>
    </location>
</feature>
<dbReference type="OrthoDB" id="9806540at2"/>
<dbReference type="Proteomes" id="UP000321249">
    <property type="component" value="Unassembled WGS sequence"/>
</dbReference>
<dbReference type="InterPro" id="IPR007497">
    <property type="entry name" value="SIMPL/DUF541"/>
</dbReference>
<keyword evidence="3" id="KW-1185">Reference proteome</keyword>
<comment type="caution">
    <text evidence="2">The sequence shown here is derived from an EMBL/GenBank/DDBJ whole genome shotgun (WGS) entry which is preliminary data.</text>
</comment>
<reference evidence="2 3" key="1">
    <citation type="journal article" date="2015" name="J. Microbiol.">
        <title>Sphingosinicella ginsenosidimutans sp. nov., with ginsenoside converting activity.</title>
        <authorList>
            <person name="Kim J.K."/>
            <person name="Kang M.S."/>
            <person name="Park S.C."/>
            <person name="Kim K.M."/>
            <person name="Choi K."/>
            <person name="Yoon M.H."/>
            <person name="Im W.T."/>
        </authorList>
    </citation>
    <scope>NUCLEOTIDE SEQUENCE [LARGE SCALE GENOMIC DNA]</scope>
    <source>
        <strain evidence="2 3">BS-11</strain>
    </source>
</reference>
<evidence type="ECO:0000256" key="1">
    <source>
        <dbReference type="SAM" id="Phobius"/>
    </source>
</evidence>
<accession>A0A5C6TSL5</accession>
<evidence type="ECO:0000313" key="3">
    <source>
        <dbReference type="Proteomes" id="UP000321249"/>
    </source>
</evidence>
<name>A0A5C6TSL5_9SPHN</name>
<evidence type="ECO:0000313" key="2">
    <source>
        <dbReference type="EMBL" id="TXC63337.1"/>
    </source>
</evidence>
<dbReference type="Gene3D" id="3.30.70.2970">
    <property type="entry name" value="Protein of unknown function (DUF541), domain 2"/>
    <property type="match status" value="1"/>
</dbReference>
<gene>
    <name evidence="2" type="ORF">FRZ32_06480</name>
</gene>
<dbReference type="PANTHER" id="PTHR34387">
    <property type="entry name" value="SLR1258 PROTEIN"/>
    <property type="match status" value="1"/>
</dbReference>
<proteinExistence type="predicted"/>
<keyword evidence="1" id="KW-1133">Transmembrane helix</keyword>
<protein>
    <submittedName>
        <fullName evidence="2">SIMPL domain-containing protein</fullName>
    </submittedName>
</protein>
<keyword evidence="1" id="KW-0472">Membrane</keyword>
<dbReference type="PANTHER" id="PTHR34387:SF2">
    <property type="entry name" value="SLR1258 PROTEIN"/>
    <property type="match status" value="1"/>
</dbReference>